<evidence type="ECO:0000259" key="9">
    <source>
        <dbReference type="Pfam" id="PF20985"/>
    </source>
</evidence>
<dbReference type="PANTHER" id="PTHR12000:SF42">
    <property type="entry name" value="LEGUMAIN"/>
    <property type="match status" value="1"/>
</dbReference>
<dbReference type="Gene3D" id="1.10.132.130">
    <property type="match status" value="1"/>
</dbReference>
<evidence type="ECO:0000256" key="6">
    <source>
        <dbReference type="ARBA" id="ARBA00022801"/>
    </source>
</evidence>
<dbReference type="InterPro" id="IPR001096">
    <property type="entry name" value="Peptidase_C13"/>
</dbReference>
<dbReference type="GeneID" id="106808520"/>
<evidence type="ECO:0000256" key="8">
    <source>
        <dbReference type="SAM" id="SignalP"/>
    </source>
</evidence>
<evidence type="ECO:0000256" key="7">
    <source>
        <dbReference type="ARBA" id="ARBA00022807"/>
    </source>
</evidence>
<keyword evidence="10" id="KW-1185">Reference proteome</keyword>
<dbReference type="Gene3D" id="3.40.50.1460">
    <property type="match status" value="1"/>
</dbReference>
<name>A0ABM1E3J2_PRICU</name>
<dbReference type="InterPro" id="IPR046427">
    <property type="entry name" value="Legumain_prodom_sf"/>
</dbReference>
<gene>
    <name evidence="11" type="primary">LOC106808520</name>
</gene>
<proteinExistence type="inferred from homology"/>
<keyword evidence="5 8" id="KW-0732">Signal</keyword>
<dbReference type="InterPro" id="IPR043577">
    <property type="entry name" value="AE"/>
</dbReference>
<dbReference type="Proteomes" id="UP000695022">
    <property type="component" value="Unplaced"/>
</dbReference>
<evidence type="ECO:0000256" key="2">
    <source>
        <dbReference type="ARBA" id="ARBA00009941"/>
    </source>
</evidence>
<dbReference type="Pfam" id="PF20985">
    <property type="entry name" value="Legum_prodom"/>
    <property type="match status" value="1"/>
</dbReference>
<keyword evidence="7" id="KW-0788">Thiol protease</keyword>
<keyword evidence="4" id="KW-0645">Protease</keyword>
<evidence type="ECO:0000256" key="3">
    <source>
        <dbReference type="ARBA" id="ARBA00012628"/>
    </source>
</evidence>
<evidence type="ECO:0000313" key="10">
    <source>
        <dbReference type="Proteomes" id="UP000695022"/>
    </source>
</evidence>
<evidence type="ECO:0000256" key="5">
    <source>
        <dbReference type="ARBA" id="ARBA00022729"/>
    </source>
</evidence>
<organism evidence="10 11">
    <name type="scientific">Priapulus caudatus</name>
    <name type="common">Priapulid worm</name>
    <dbReference type="NCBI Taxonomy" id="37621"/>
    <lineage>
        <taxon>Eukaryota</taxon>
        <taxon>Metazoa</taxon>
        <taxon>Ecdysozoa</taxon>
        <taxon>Scalidophora</taxon>
        <taxon>Priapulida</taxon>
        <taxon>Priapulimorpha</taxon>
        <taxon>Priapulimorphida</taxon>
        <taxon>Priapulidae</taxon>
        <taxon>Priapulus</taxon>
    </lineage>
</organism>
<feature type="chain" id="PRO_5047472753" description="legumain" evidence="8">
    <location>
        <begin position="26"/>
        <end position="447"/>
    </location>
</feature>
<dbReference type="PANTHER" id="PTHR12000">
    <property type="entry name" value="HEMOGLOBINASE FAMILY MEMBER"/>
    <property type="match status" value="1"/>
</dbReference>
<dbReference type="PIRSF" id="PIRSF500139">
    <property type="entry name" value="AE"/>
    <property type="match status" value="1"/>
</dbReference>
<dbReference type="CDD" id="cd21115">
    <property type="entry name" value="legumain_C"/>
    <property type="match status" value="1"/>
</dbReference>
<feature type="domain" description="Legumain prodomain" evidence="9">
    <location>
        <begin position="353"/>
        <end position="445"/>
    </location>
</feature>
<feature type="signal peptide" evidence="8">
    <location>
        <begin position="1"/>
        <end position="25"/>
    </location>
</feature>
<dbReference type="RefSeq" id="XP_014666763.1">
    <property type="nucleotide sequence ID" value="XM_014811277.1"/>
</dbReference>
<comment type="catalytic activity">
    <reaction evidence="1">
        <text>Hydrolysis of proteins and small molecule substrates at -Asn-|-Xaa- bonds.</text>
        <dbReference type="EC" id="3.4.22.34"/>
    </reaction>
</comment>
<comment type="similarity">
    <text evidence="2">Belongs to the peptidase C13 family.</text>
</comment>
<dbReference type="PRINTS" id="PR00776">
    <property type="entry name" value="HEMOGLOBNASE"/>
</dbReference>
<keyword evidence="6" id="KW-0378">Hydrolase</keyword>
<evidence type="ECO:0000313" key="11">
    <source>
        <dbReference type="RefSeq" id="XP_014666763.1"/>
    </source>
</evidence>
<reference evidence="11" key="1">
    <citation type="submission" date="2025-08" db="UniProtKB">
        <authorList>
            <consortium name="RefSeq"/>
        </authorList>
    </citation>
    <scope>IDENTIFICATION</scope>
</reference>
<evidence type="ECO:0000256" key="1">
    <source>
        <dbReference type="ARBA" id="ARBA00000810"/>
    </source>
</evidence>
<sequence>MERGANMVSTGHLLVLCMLLSVALAAITNSFVRENVIEESQVGVHWALIVAGSNGYYNYRHQADICHAYQILHSNGIPDERIVVMMYDDIAYSEENPTQGIIVNHINGSDVYRGVPKDYTQEDVTPENFLKILQGDEDGMKGIGSGKVIKSGPNDDVFVNFADHGAPGIVAFPSGELTASALNDAIQSMHDARKYKKMVFYVEACESGSMFSNLLPTNISVYATTAANGEESSYACYYDDFRDTYLGDVYSVMWMEDSDVADLSKETLTQQYQTVKQKTNTSHVMRFGDESMGTLPLIKFEGDGKSAIAKPLQEQKTVPLDAIPSPDVKLSILSKRWTKAPTEADRHKYHALIKQELKLREYIDTRMRQVVDFATKSTEQADRIMSVRHQLRDHDCYEPVMHHFSTTCFPLHKVEYALRQLYTLVNLCEENIPPSMTIEAIDVACLH</sequence>
<dbReference type="EC" id="3.4.22.34" evidence="3"/>
<protein>
    <recommendedName>
        <fullName evidence="3">legumain</fullName>
        <ecNumber evidence="3">3.4.22.34</ecNumber>
    </recommendedName>
</protein>
<dbReference type="InterPro" id="IPR048501">
    <property type="entry name" value="Legum_prodom"/>
</dbReference>
<dbReference type="PIRSF" id="PIRSF019663">
    <property type="entry name" value="Legumain"/>
    <property type="match status" value="1"/>
</dbReference>
<accession>A0ABM1E3J2</accession>
<dbReference type="Pfam" id="PF01650">
    <property type="entry name" value="Peptidase_C13"/>
    <property type="match status" value="1"/>
</dbReference>
<evidence type="ECO:0000256" key="4">
    <source>
        <dbReference type="ARBA" id="ARBA00022670"/>
    </source>
</evidence>